<feature type="region of interest" description="Disordered" evidence="1">
    <location>
        <begin position="140"/>
        <end position="168"/>
    </location>
</feature>
<name>A0A6N9YSX8_9ACTN</name>
<feature type="compositionally biased region" description="Low complexity" evidence="1">
    <location>
        <begin position="147"/>
        <end position="165"/>
    </location>
</feature>
<accession>A0A6N9YSX8</accession>
<sequence length="366" mass="38792">MCPTALLPRDLEPPPRASLTPERERAIRQLLESIVQDSQEAEQRNRRPARWKRPSVQFRRVGLAAVTAVAFVAASLVVTHELLPNAGVAEAATPDLIGHETATGEPASDTLLDLAQRVGTIPETPEGDVAIRTERWSLVVTPDEPGDGAAEGPAEGAAATGADASPPGPAVTTAIIPTLRELTRHEDGTVSVRDVGGRPLFPDHTYERAWNDAGRPGPTGEVLRDETLTAGTWPDVYPGDLPADPAALRTALALPRPAASNDAAELLRAVHDLRLERLPGSALSAGVLQMLAADPDVMSLGTTVDRAGREALAIAADGDESGWPVREILLLDPDDGRPLAYEQVLMADVEVIDVGAPAVIEYTIFR</sequence>
<dbReference type="AlphaFoldDB" id="A0A6N9YSX8"/>
<reference evidence="2 3" key="1">
    <citation type="submission" date="2020-02" db="EMBL/GenBank/DDBJ databases">
        <authorList>
            <person name="Li X.-J."/>
            <person name="Feng X.-M."/>
        </authorList>
    </citation>
    <scope>NUCLEOTIDE SEQUENCE [LARGE SCALE GENOMIC DNA]</scope>
    <source>
        <strain evidence="2 3">CGMCC 4.7225</strain>
    </source>
</reference>
<dbReference type="EMBL" id="JAAGOB010000016">
    <property type="protein sequence ID" value="NED98082.1"/>
    <property type="molecule type" value="Genomic_DNA"/>
</dbReference>
<proteinExistence type="predicted"/>
<keyword evidence="3" id="KW-1185">Reference proteome</keyword>
<evidence type="ECO:0000256" key="1">
    <source>
        <dbReference type="SAM" id="MobiDB-lite"/>
    </source>
</evidence>
<dbReference type="Proteomes" id="UP000469185">
    <property type="component" value="Unassembled WGS sequence"/>
</dbReference>
<gene>
    <name evidence="2" type="ORF">G1H11_22545</name>
</gene>
<protein>
    <recommendedName>
        <fullName evidence="4">CU044_5270 family protein</fullName>
    </recommendedName>
</protein>
<evidence type="ECO:0000313" key="3">
    <source>
        <dbReference type="Proteomes" id="UP000469185"/>
    </source>
</evidence>
<feature type="region of interest" description="Disordered" evidence="1">
    <location>
        <begin position="1"/>
        <end position="22"/>
    </location>
</feature>
<dbReference type="RefSeq" id="WP_163820873.1">
    <property type="nucleotide sequence ID" value="NZ_JAAGOB010000016.1"/>
</dbReference>
<evidence type="ECO:0008006" key="4">
    <source>
        <dbReference type="Google" id="ProtNLM"/>
    </source>
</evidence>
<organism evidence="2 3">
    <name type="scientific">Phytoactinopolyspora alkaliphila</name>
    <dbReference type="NCBI Taxonomy" id="1783498"/>
    <lineage>
        <taxon>Bacteria</taxon>
        <taxon>Bacillati</taxon>
        <taxon>Actinomycetota</taxon>
        <taxon>Actinomycetes</taxon>
        <taxon>Jiangellales</taxon>
        <taxon>Jiangellaceae</taxon>
        <taxon>Phytoactinopolyspora</taxon>
    </lineage>
</organism>
<comment type="caution">
    <text evidence="2">The sequence shown here is derived from an EMBL/GenBank/DDBJ whole genome shotgun (WGS) entry which is preliminary data.</text>
</comment>
<evidence type="ECO:0000313" key="2">
    <source>
        <dbReference type="EMBL" id="NED98082.1"/>
    </source>
</evidence>